<dbReference type="EMBL" id="CP036426">
    <property type="protein sequence ID" value="QDV33902.1"/>
    <property type="molecule type" value="Genomic_DNA"/>
</dbReference>
<dbReference type="OrthoDB" id="268376at2"/>
<dbReference type="Pfam" id="PF14907">
    <property type="entry name" value="NTP_transf_5"/>
    <property type="match status" value="1"/>
</dbReference>
<reference evidence="1 2" key="1">
    <citation type="submission" date="2019-02" db="EMBL/GenBank/DDBJ databases">
        <title>Deep-cultivation of Planctomycetes and their phenomic and genomic characterization uncovers novel biology.</title>
        <authorList>
            <person name="Wiegand S."/>
            <person name="Jogler M."/>
            <person name="Boedeker C."/>
            <person name="Pinto D."/>
            <person name="Vollmers J."/>
            <person name="Rivas-Marin E."/>
            <person name="Kohn T."/>
            <person name="Peeters S.H."/>
            <person name="Heuer A."/>
            <person name="Rast P."/>
            <person name="Oberbeckmann S."/>
            <person name="Bunk B."/>
            <person name="Jeske O."/>
            <person name="Meyerdierks A."/>
            <person name="Storesund J.E."/>
            <person name="Kallscheuer N."/>
            <person name="Luecker S."/>
            <person name="Lage O.M."/>
            <person name="Pohl T."/>
            <person name="Merkel B.J."/>
            <person name="Hornburger P."/>
            <person name="Mueller R.-W."/>
            <person name="Bruemmer F."/>
            <person name="Labrenz M."/>
            <person name="Spormann A.M."/>
            <person name="Op den Camp H."/>
            <person name="Overmann J."/>
            <person name="Amann R."/>
            <person name="Jetten M.S.M."/>
            <person name="Mascher T."/>
            <person name="Medema M.H."/>
            <person name="Devos D.P."/>
            <person name="Kaster A.-K."/>
            <person name="Ovreas L."/>
            <person name="Rohde M."/>
            <person name="Galperin M.Y."/>
            <person name="Jogler C."/>
        </authorList>
    </citation>
    <scope>NUCLEOTIDE SEQUENCE [LARGE SCALE GENOMIC DNA]</scope>
    <source>
        <strain evidence="1 2">ElP</strain>
    </source>
</reference>
<organism evidence="1 2">
    <name type="scientific">Tautonia plasticadhaerens</name>
    <dbReference type="NCBI Taxonomy" id="2527974"/>
    <lineage>
        <taxon>Bacteria</taxon>
        <taxon>Pseudomonadati</taxon>
        <taxon>Planctomycetota</taxon>
        <taxon>Planctomycetia</taxon>
        <taxon>Isosphaerales</taxon>
        <taxon>Isosphaeraceae</taxon>
        <taxon>Tautonia</taxon>
    </lineage>
</organism>
<dbReference type="AlphaFoldDB" id="A0A518GZC7"/>
<dbReference type="KEGG" id="tpla:ElP_17830"/>
<protein>
    <submittedName>
        <fullName evidence="1">Uncharacterized protein</fullName>
    </submittedName>
</protein>
<gene>
    <name evidence="1" type="ORF">ElP_17830</name>
</gene>
<dbReference type="InterPro" id="IPR043519">
    <property type="entry name" value="NT_sf"/>
</dbReference>
<dbReference type="SUPFAM" id="SSF81301">
    <property type="entry name" value="Nucleotidyltransferase"/>
    <property type="match status" value="1"/>
</dbReference>
<proteinExistence type="predicted"/>
<accession>A0A518GZC7</accession>
<evidence type="ECO:0000313" key="2">
    <source>
        <dbReference type="Proteomes" id="UP000317835"/>
    </source>
</evidence>
<dbReference type="Gene3D" id="3.30.460.40">
    <property type="match status" value="1"/>
</dbReference>
<dbReference type="InterPro" id="IPR039498">
    <property type="entry name" value="NTP_transf_5"/>
</dbReference>
<evidence type="ECO:0000313" key="1">
    <source>
        <dbReference type="EMBL" id="QDV33902.1"/>
    </source>
</evidence>
<dbReference type="Proteomes" id="UP000317835">
    <property type="component" value="Chromosome"/>
</dbReference>
<sequence>MSLPPVSWDRMIRAVEKVRERLQRAATALERAEVPYAVVGGSAVAAWVSRVDEAAVRNTQDVDIVIRRDDLDAAKEAMAGAGFVYRRHSSGIDMFLDGPGAKARDAVHVVFAGEKVRQEYALPVPDVDESEPAPGFRVLTLEALVRMKLTSFRRKDQVHVQDLIGVGLVDESWLERLPSPLDDRLRELLEDPDG</sequence>
<name>A0A518GZC7_9BACT</name>
<dbReference type="RefSeq" id="WP_145268385.1">
    <property type="nucleotide sequence ID" value="NZ_CP036426.1"/>
</dbReference>
<keyword evidence="2" id="KW-1185">Reference proteome</keyword>